<dbReference type="OMA" id="DFGYETN"/>
<evidence type="ECO:0000256" key="3">
    <source>
        <dbReference type="SAM" id="MobiDB-lite"/>
    </source>
</evidence>
<dbReference type="EMBL" id="JH431968">
    <property type="status" value="NOT_ANNOTATED_CDS"/>
    <property type="molecule type" value="Genomic_DNA"/>
</dbReference>
<keyword evidence="1 2" id="KW-0193">Cuticle</keyword>
<dbReference type="PROSITE" id="PS00233">
    <property type="entry name" value="CHIT_BIND_RR_1"/>
    <property type="match status" value="1"/>
</dbReference>
<feature type="compositionally biased region" description="Basic and acidic residues" evidence="3">
    <location>
        <begin position="111"/>
        <end position="129"/>
    </location>
</feature>
<dbReference type="EnsemblMetazoa" id="SMAR010210-RA">
    <property type="protein sequence ID" value="SMAR010210-PA"/>
    <property type="gene ID" value="SMAR010210"/>
</dbReference>
<organism evidence="5 6">
    <name type="scientific">Strigamia maritima</name>
    <name type="common">European centipede</name>
    <name type="synonym">Geophilus maritimus</name>
    <dbReference type="NCBI Taxonomy" id="126957"/>
    <lineage>
        <taxon>Eukaryota</taxon>
        <taxon>Metazoa</taxon>
        <taxon>Ecdysozoa</taxon>
        <taxon>Arthropoda</taxon>
        <taxon>Myriapoda</taxon>
        <taxon>Chilopoda</taxon>
        <taxon>Pleurostigmophora</taxon>
        <taxon>Geophilomorpha</taxon>
        <taxon>Linotaeniidae</taxon>
        <taxon>Strigamia</taxon>
    </lineage>
</organism>
<proteinExistence type="predicted"/>
<keyword evidence="6" id="KW-1185">Reference proteome</keyword>
<dbReference type="GO" id="GO:0031012">
    <property type="term" value="C:extracellular matrix"/>
    <property type="evidence" value="ECO:0007669"/>
    <property type="project" value="TreeGrafter"/>
</dbReference>
<dbReference type="Proteomes" id="UP000014500">
    <property type="component" value="Unassembled WGS sequence"/>
</dbReference>
<dbReference type="InterPro" id="IPR000618">
    <property type="entry name" value="Insect_cuticle"/>
</dbReference>
<reference evidence="6" key="1">
    <citation type="submission" date="2011-05" db="EMBL/GenBank/DDBJ databases">
        <authorList>
            <person name="Richards S.R."/>
            <person name="Qu J."/>
            <person name="Jiang H."/>
            <person name="Jhangiani S.N."/>
            <person name="Agravi P."/>
            <person name="Goodspeed R."/>
            <person name="Gross S."/>
            <person name="Mandapat C."/>
            <person name="Jackson L."/>
            <person name="Mathew T."/>
            <person name="Pu L."/>
            <person name="Thornton R."/>
            <person name="Saada N."/>
            <person name="Wilczek-Boney K.B."/>
            <person name="Lee S."/>
            <person name="Kovar C."/>
            <person name="Wu Y."/>
            <person name="Scherer S.E."/>
            <person name="Worley K.C."/>
            <person name="Muzny D.M."/>
            <person name="Gibbs R."/>
        </authorList>
    </citation>
    <scope>NUCLEOTIDE SEQUENCE</scope>
    <source>
        <strain evidence="6">Brora</strain>
    </source>
</reference>
<evidence type="ECO:0000256" key="1">
    <source>
        <dbReference type="ARBA" id="ARBA00022460"/>
    </source>
</evidence>
<dbReference type="PhylomeDB" id="T1J919"/>
<keyword evidence="4" id="KW-0732">Signal</keyword>
<feature type="chain" id="PRO_5004590310" evidence="4">
    <location>
        <begin position="18"/>
        <end position="162"/>
    </location>
</feature>
<sequence length="162" mass="18525">MISKVVCVAALVALVCGDLYGNDHYGRGQYGHGYADDYAQPIDYQFKYLVSDDKTYNYQTRDEVKDGKTVHGSYSLVEPDGSTRIVKYTADEYGFHAQVENDKAPAYGNDYKPDYKPAYKPSHDYKPSYDYKPYPYQPSYDQKPSYPHQSAYPVHSYAPKGY</sequence>
<dbReference type="PROSITE" id="PS51155">
    <property type="entry name" value="CHIT_BIND_RR_2"/>
    <property type="match status" value="1"/>
</dbReference>
<dbReference type="Pfam" id="PF00379">
    <property type="entry name" value="Chitin_bind_4"/>
    <property type="match status" value="1"/>
</dbReference>
<dbReference type="PANTHER" id="PTHR12236:SF18">
    <property type="entry name" value="CUTICULAR PROTEIN 66D"/>
    <property type="match status" value="1"/>
</dbReference>
<dbReference type="HOGENOM" id="CLU_1779755_0_0_1"/>
<evidence type="ECO:0000256" key="2">
    <source>
        <dbReference type="PROSITE-ProRule" id="PRU00497"/>
    </source>
</evidence>
<evidence type="ECO:0000313" key="5">
    <source>
        <dbReference type="EnsemblMetazoa" id="SMAR010210-PA"/>
    </source>
</evidence>
<accession>T1J919</accession>
<evidence type="ECO:0000313" key="6">
    <source>
        <dbReference type="Proteomes" id="UP000014500"/>
    </source>
</evidence>
<dbReference type="InterPro" id="IPR031311">
    <property type="entry name" value="CHIT_BIND_RR_consensus"/>
</dbReference>
<reference evidence="5" key="2">
    <citation type="submission" date="2015-02" db="UniProtKB">
        <authorList>
            <consortium name="EnsemblMetazoa"/>
        </authorList>
    </citation>
    <scope>IDENTIFICATION</scope>
</reference>
<dbReference type="PRINTS" id="PR00947">
    <property type="entry name" value="CUTICLE"/>
</dbReference>
<dbReference type="PANTHER" id="PTHR12236">
    <property type="entry name" value="STRUCTURAL CONTITUENT OF CUTICLE"/>
    <property type="match status" value="1"/>
</dbReference>
<dbReference type="AlphaFoldDB" id="T1J919"/>
<dbReference type="STRING" id="126957.T1J919"/>
<feature type="signal peptide" evidence="4">
    <location>
        <begin position="1"/>
        <end position="17"/>
    </location>
</feature>
<dbReference type="InterPro" id="IPR051217">
    <property type="entry name" value="Insect_Cuticle_Struc_Prot"/>
</dbReference>
<feature type="compositionally biased region" description="Low complexity" evidence="3">
    <location>
        <begin position="130"/>
        <end position="147"/>
    </location>
</feature>
<protein>
    <submittedName>
        <fullName evidence="5">Uncharacterized protein</fullName>
    </submittedName>
</protein>
<dbReference type="GO" id="GO:0042302">
    <property type="term" value="F:structural constituent of cuticle"/>
    <property type="evidence" value="ECO:0007669"/>
    <property type="project" value="UniProtKB-UniRule"/>
</dbReference>
<dbReference type="eggNOG" id="ENOG502SGA3">
    <property type="taxonomic scope" value="Eukaryota"/>
</dbReference>
<dbReference type="GO" id="GO:0005615">
    <property type="term" value="C:extracellular space"/>
    <property type="evidence" value="ECO:0007669"/>
    <property type="project" value="TreeGrafter"/>
</dbReference>
<feature type="region of interest" description="Disordered" evidence="3">
    <location>
        <begin position="105"/>
        <end position="162"/>
    </location>
</feature>
<evidence type="ECO:0000256" key="4">
    <source>
        <dbReference type="SAM" id="SignalP"/>
    </source>
</evidence>
<name>T1J919_STRMM</name>